<keyword evidence="7" id="KW-1185">Reference proteome</keyword>
<feature type="domain" description="CW-type" evidence="5">
    <location>
        <begin position="502"/>
        <end position="555"/>
    </location>
</feature>
<evidence type="ECO:0000256" key="1">
    <source>
        <dbReference type="ARBA" id="ARBA00022723"/>
    </source>
</evidence>
<proteinExistence type="predicted"/>
<gene>
    <name evidence="6" type="ORF">SAY87_023532</name>
</gene>
<dbReference type="InterPro" id="IPR055300">
    <property type="entry name" value="CWZF3/5/7"/>
</dbReference>
<evidence type="ECO:0000313" key="7">
    <source>
        <dbReference type="Proteomes" id="UP001345219"/>
    </source>
</evidence>
<dbReference type="PANTHER" id="PTHR46524">
    <property type="entry name" value="CW-TYPE ZINC FINGER"/>
    <property type="match status" value="1"/>
</dbReference>
<evidence type="ECO:0000256" key="3">
    <source>
        <dbReference type="ARBA" id="ARBA00022833"/>
    </source>
</evidence>
<feature type="region of interest" description="Disordered" evidence="4">
    <location>
        <begin position="308"/>
        <end position="345"/>
    </location>
</feature>
<feature type="compositionally biased region" description="Low complexity" evidence="4">
    <location>
        <begin position="216"/>
        <end position="225"/>
    </location>
</feature>
<comment type="caution">
    <text evidence="6">The sequence shown here is derived from an EMBL/GenBank/DDBJ whole genome shotgun (WGS) entry which is preliminary data.</text>
</comment>
<keyword evidence="3" id="KW-0862">Zinc</keyword>
<evidence type="ECO:0000259" key="5">
    <source>
        <dbReference type="PROSITE" id="PS51050"/>
    </source>
</evidence>
<dbReference type="Proteomes" id="UP001345219">
    <property type="component" value="Chromosome 18"/>
</dbReference>
<feature type="compositionally biased region" description="Polar residues" evidence="4">
    <location>
        <begin position="595"/>
        <end position="606"/>
    </location>
</feature>
<dbReference type="GO" id="GO:0008270">
    <property type="term" value="F:zinc ion binding"/>
    <property type="evidence" value="ECO:0007669"/>
    <property type="project" value="UniProtKB-KW"/>
</dbReference>
<protein>
    <recommendedName>
        <fullName evidence="5">CW-type domain-containing protein</fullName>
    </recommendedName>
</protein>
<feature type="compositionally biased region" description="Basic and acidic residues" evidence="4">
    <location>
        <begin position="676"/>
        <end position="692"/>
    </location>
</feature>
<keyword evidence="1" id="KW-0479">Metal-binding</keyword>
<dbReference type="PROSITE" id="PS51050">
    <property type="entry name" value="ZF_CW"/>
    <property type="match status" value="1"/>
</dbReference>
<feature type="region of interest" description="Disordered" evidence="4">
    <location>
        <begin position="901"/>
        <end position="938"/>
    </location>
</feature>
<evidence type="ECO:0000313" key="6">
    <source>
        <dbReference type="EMBL" id="KAK4775571.1"/>
    </source>
</evidence>
<name>A0AAN7KYR9_9MYRT</name>
<feature type="region of interest" description="Disordered" evidence="4">
    <location>
        <begin position="216"/>
        <end position="235"/>
    </location>
</feature>
<feature type="region of interest" description="Disordered" evidence="4">
    <location>
        <begin position="587"/>
        <end position="606"/>
    </location>
</feature>
<feature type="compositionally biased region" description="Low complexity" evidence="4">
    <location>
        <begin position="783"/>
        <end position="797"/>
    </location>
</feature>
<dbReference type="Pfam" id="PF07496">
    <property type="entry name" value="zf-CW"/>
    <property type="match status" value="1"/>
</dbReference>
<reference evidence="6 7" key="1">
    <citation type="journal article" date="2023" name="Hortic Res">
        <title>Pangenome of water caltrop reveals structural variations and asymmetric subgenome divergence after allopolyploidization.</title>
        <authorList>
            <person name="Zhang X."/>
            <person name="Chen Y."/>
            <person name="Wang L."/>
            <person name="Yuan Y."/>
            <person name="Fang M."/>
            <person name="Shi L."/>
            <person name="Lu R."/>
            <person name="Comes H.P."/>
            <person name="Ma Y."/>
            <person name="Chen Y."/>
            <person name="Huang G."/>
            <person name="Zhou Y."/>
            <person name="Zheng Z."/>
            <person name="Qiu Y."/>
        </authorList>
    </citation>
    <scope>NUCLEOTIDE SEQUENCE [LARGE SCALE GENOMIC DNA]</scope>
    <source>
        <tissue evidence="6">Roots</tissue>
    </source>
</reference>
<dbReference type="EMBL" id="JAXIOK010000003">
    <property type="protein sequence ID" value="KAK4775571.1"/>
    <property type="molecule type" value="Genomic_DNA"/>
</dbReference>
<dbReference type="Gene3D" id="3.30.40.100">
    <property type="match status" value="1"/>
</dbReference>
<feature type="compositionally biased region" description="Basic and acidic residues" evidence="4">
    <location>
        <begin position="728"/>
        <end position="740"/>
    </location>
</feature>
<feature type="region of interest" description="Disordered" evidence="4">
    <location>
        <begin position="128"/>
        <end position="179"/>
    </location>
</feature>
<feature type="compositionally biased region" description="Basic and acidic residues" evidence="4">
    <location>
        <begin position="145"/>
        <end position="158"/>
    </location>
</feature>
<dbReference type="Pfam" id="PF24756">
    <property type="entry name" value="THD_CWZF3-5-7"/>
    <property type="match status" value="1"/>
</dbReference>
<evidence type="ECO:0000256" key="4">
    <source>
        <dbReference type="SAM" id="MobiDB-lite"/>
    </source>
</evidence>
<dbReference type="PANTHER" id="PTHR46524:SF7">
    <property type="entry name" value="CW-TYPE ZINC FINGER"/>
    <property type="match status" value="1"/>
</dbReference>
<feature type="region of interest" description="Disordered" evidence="4">
    <location>
        <begin position="450"/>
        <end position="473"/>
    </location>
</feature>
<feature type="region of interest" description="Disordered" evidence="4">
    <location>
        <begin position="672"/>
        <end position="797"/>
    </location>
</feature>
<dbReference type="InterPro" id="IPR056406">
    <property type="entry name" value="THD_CWZF3/5/7"/>
</dbReference>
<sequence length="1187" mass="131053">MITVERECLGLRLRGGRRSREMMEGEMELEEGEAYPYHNDNENNVHDYIDPDVAFSYMDARIRDALGQFQKDFEGGVSAENLGPKFGGYGSFLPACPRSPVQPQSRCLLAPSPIEGAHRNGVVALAVRESQGHRPVQSSGAVTSQRKERSFDSSKQEKCMPPLQNVEDENSHESVNRNPSYSIHDQKMLKFRIKLGSSENMSIQKNSAIYSGLGLDASPSSSLDESPSESEGMSCGPIVTGLLSPTKIIQMMTSCPLNGDHLLSPLSEDLVHFGEKKLPLEEKKGEKFLDKKIVKLKEKKDVNMDLKGSNRKKSRKKELNVHSLSCGGRGQSISHSQKEDWNNPAGKVTEDERATLESKANSLAIREKNTLCTEGTSSRGNKKLKASEKEEIQPLKESLCGSSCKKRIKEDISRTMSENGELKSTKVLGKGKDIYKDFFGEIEQEVENPVGTLEPDSVNLKASSSAESDTKLKERVGDKLATKVSPPEVPLIVSPPASMAPVLIKENWVCCDKCEKWRLLPVGKDPKNLPKKWLCSMLDWLPGKNRCSVSEEETNTFLPQAYPLAPTSHTTADKPDESQVNCIPDVGGKKKHSMKQANYPNVTGGPTNYEYANKSKQRSYECHTDEDANALRVSKKFGNGHVLPVDKVWGSSGWNESRKLGKKDILNDQTCISKPAYDDPMKKQSESIEKGCHNSMKSVLKKRNRDRGSGVPHTDNDDHFKGKKARVSKNDQKESGEKYDSNGTIKSTRNGDDDMPPSAGPTSISYKTNKYNGSIPKVKESPAESVSSSPTRSSKSEMLASVVKNIIVGKKDRSRGSKYEVETNKREASVGDVQPLNGERMGIEDHKYSIKNNFLAKTSGNDEKSLKRGFSSRADETVDEFQSKKSKVLPLSGEILKETHHISEKSASGPSKVNKAPKPSEVVIPANGARHPSDKRDSFAQGAANAIKEAKDLKHMADRVKESGSNLEGTGLYFEAALKFLHGAFLLESSFNTSSKYSEMIQSVQTYSSTAKLFEYCAHEYEKSKDMASAALAYKCMEVAFMKVVYSVQNGVNRDRQELRASLKLIPPGESPSSSASDVDQVHNIAAVDAKSSLPKDETRTRVVGNHIITARNRPNLERLLNFTQDVNNAMEASRRTMAAFSAASSKCGDVQWEEVLSSVKRAIDFHFQDIEGLLQLVRIATQAIIQ</sequence>
<keyword evidence="2" id="KW-0863">Zinc-finger</keyword>
<feature type="compositionally biased region" description="Polar residues" evidence="4">
    <location>
        <begin position="760"/>
        <end position="772"/>
    </location>
</feature>
<dbReference type="AlphaFoldDB" id="A0AAN7KYR9"/>
<organism evidence="6 7">
    <name type="scientific">Trapa incisa</name>
    <dbReference type="NCBI Taxonomy" id="236973"/>
    <lineage>
        <taxon>Eukaryota</taxon>
        <taxon>Viridiplantae</taxon>
        <taxon>Streptophyta</taxon>
        <taxon>Embryophyta</taxon>
        <taxon>Tracheophyta</taxon>
        <taxon>Spermatophyta</taxon>
        <taxon>Magnoliopsida</taxon>
        <taxon>eudicotyledons</taxon>
        <taxon>Gunneridae</taxon>
        <taxon>Pentapetalae</taxon>
        <taxon>rosids</taxon>
        <taxon>malvids</taxon>
        <taxon>Myrtales</taxon>
        <taxon>Lythraceae</taxon>
        <taxon>Trapa</taxon>
    </lineage>
</organism>
<dbReference type="InterPro" id="IPR011124">
    <property type="entry name" value="Znf_CW"/>
</dbReference>
<accession>A0AAN7KYR9</accession>
<evidence type="ECO:0000256" key="2">
    <source>
        <dbReference type="ARBA" id="ARBA00022771"/>
    </source>
</evidence>